<dbReference type="GO" id="GO:0003994">
    <property type="term" value="F:aconitate hydratase activity"/>
    <property type="evidence" value="ECO:0007669"/>
    <property type="project" value="UniProtKB-EC"/>
</dbReference>
<dbReference type="PATRIC" id="fig|1245471.3.peg.3759"/>
<dbReference type="PRINTS" id="PR00415">
    <property type="entry name" value="ACONITASE"/>
</dbReference>
<comment type="similarity">
    <text evidence="3">Belongs to the aconitase/IPM isomerase family.</text>
</comment>
<dbReference type="AlphaFoldDB" id="S6ATL7"/>
<dbReference type="Proteomes" id="UP000015503">
    <property type="component" value="Chromosome"/>
</dbReference>
<feature type="domain" description="Aconitase A/isopropylmalate dehydratase small subunit swivel" evidence="12">
    <location>
        <begin position="666"/>
        <end position="797"/>
    </location>
</feature>
<proteinExistence type="inferred from homology"/>
<protein>
    <recommendedName>
        <fullName evidence="4">aconitate hydratase</fullName>
        <ecNumber evidence="4">4.2.1.3</ecNumber>
    </recommendedName>
</protein>
<dbReference type="NCBIfam" id="NF009520">
    <property type="entry name" value="PRK12881.1"/>
    <property type="match status" value="1"/>
</dbReference>
<keyword evidence="7" id="KW-0408">Iron</keyword>
<gene>
    <name evidence="13" type="ORF">PCA10_37210</name>
</gene>
<comment type="pathway">
    <text evidence="2">Organic acid metabolism; propanoate degradation.</text>
</comment>
<dbReference type="InterPro" id="IPR015931">
    <property type="entry name" value="Acnase/IPM_dHydase_lsu_aba_1/3"/>
</dbReference>
<dbReference type="InterPro" id="IPR015928">
    <property type="entry name" value="Aconitase/3IPM_dehydase_swvl"/>
</dbReference>
<dbReference type="FunFam" id="3.20.19.10:FF:000006">
    <property type="entry name" value="Aconitate hydratase 1"/>
    <property type="match status" value="1"/>
</dbReference>
<dbReference type="GO" id="GO:0046872">
    <property type="term" value="F:metal ion binding"/>
    <property type="evidence" value="ECO:0007669"/>
    <property type="project" value="UniProtKB-KW"/>
</dbReference>
<sequence length="872" mass="94879">MNSMNSQYRKSLPGTALDYFDTREAVDAIAPGAYAGLPYTSRVLAEQLVRRCDPAALTDSLKQLIERKRDLDFPWYPARVVCHDILGQTALVDLAGLRDAIAEQGGDPSKVNPVVPTQLIVDHSLAVEFGGSDPDAFEKNRAVEERRNEDRFHFIEWTKTAFKNVDVIPAGNGIMHQINLEKMSPVIQARGGVAFPDTCVGTDSHTPHVDALGVIAVGVGGLEAETVMLGRASMMRLPDIVGVRLAGKRQPGITATDIVLALTEFLRKEKVVGAYVEFFGEGADSLSIGDRATISNMCPEYGATAAMFYIDQQTIDYLKLTGREPEQVALVENYAKTTGLWADALVTAEYERVLEFDLSTVVRNMAGPSNPHRRLPTSALAERGIADEAKLESGKAEEADGLMPDGAVIIAAITSCTNTSNPRNVVAAGLLAKKANDLGLVRKPWVKSSFAPGSKVAKLYLEESGLLPELEKLGFGIVAYACTTCNGMSGALDPVIQQEIIDRDLYATAVLSGNRNFDGRIHPYAKQAFLASPPLVVAYAIAGTVRFDIEQDVLGHDQAGNPITLKDLWPSDEEIDAIVAASVKPEQFKQVYIPMFDLGAVKEAESPLYDWRPMSTYIRRPPYWEGALAGERTLKGMRPLAVLPDNITTDHLSPSNAILLDSAAGEYLAKMGLPEEDFNSYATHRGDHLTAQRATFANPQLVNEMAVVNGEVKKGSLARVEPEGKVMRMWEAIETYMDRKQPLIIIAGADYGQGSSRDWAAKGVRLAGVEAIVAEGFERIHRTNLIGMGVLPLEFKPGVTRKSFGIDGTETFDVIGERKPRAELTLVIRRTNGESIKVPVTCRLDTAEEVSIYEAGGVLQRFAQDFLEASAV</sequence>
<dbReference type="PANTHER" id="PTHR11670">
    <property type="entry name" value="ACONITASE/IRON-RESPONSIVE ELEMENT FAMILY MEMBER"/>
    <property type="match status" value="1"/>
</dbReference>
<dbReference type="KEGG" id="pre:PCA10_37210"/>
<evidence type="ECO:0000256" key="6">
    <source>
        <dbReference type="ARBA" id="ARBA00022723"/>
    </source>
</evidence>
<keyword evidence="5" id="KW-0004">4Fe-4S</keyword>
<evidence type="ECO:0000313" key="14">
    <source>
        <dbReference type="Proteomes" id="UP000015503"/>
    </source>
</evidence>
<evidence type="ECO:0000256" key="10">
    <source>
        <dbReference type="ARBA" id="ARBA00023501"/>
    </source>
</evidence>
<dbReference type="InterPro" id="IPR036008">
    <property type="entry name" value="Aconitase_4Fe-4S_dom"/>
</dbReference>
<evidence type="ECO:0000256" key="9">
    <source>
        <dbReference type="ARBA" id="ARBA00023239"/>
    </source>
</evidence>
<dbReference type="Pfam" id="PF00330">
    <property type="entry name" value="Aconitase"/>
    <property type="match status" value="1"/>
</dbReference>
<dbReference type="Gene3D" id="3.30.499.10">
    <property type="entry name" value="Aconitase, domain 3"/>
    <property type="match status" value="2"/>
</dbReference>
<dbReference type="EC" id="4.2.1.3" evidence="4"/>
<dbReference type="GO" id="GO:0019679">
    <property type="term" value="P:propionate metabolic process, methylcitrate cycle"/>
    <property type="evidence" value="ECO:0007669"/>
    <property type="project" value="InterPro"/>
</dbReference>
<dbReference type="FunFam" id="3.30.499.10:FF:000014">
    <property type="entry name" value="Aconitate hydratase 1"/>
    <property type="match status" value="1"/>
</dbReference>
<dbReference type="NCBIfam" id="TIGR02333">
    <property type="entry name" value="2met_isocit_dHY"/>
    <property type="match status" value="1"/>
</dbReference>
<dbReference type="InterPro" id="IPR012708">
    <property type="entry name" value="2Me_IsoCit_deHydtase_FeS-dep"/>
</dbReference>
<accession>S6ATL7</accession>
<dbReference type="Gene3D" id="6.10.190.10">
    <property type="match status" value="1"/>
</dbReference>
<keyword evidence="14" id="KW-1185">Reference proteome</keyword>
<dbReference type="Gene3D" id="3.20.19.10">
    <property type="entry name" value="Aconitase, domain 4"/>
    <property type="match status" value="1"/>
</dbReference>
<evidence type="ECO:0000256" key="3">
    <source>
        <dbReference type="ARBA" id="ARBA00007185"/>
    </source>
</evidence>
<dbReference type="EMBL" id="AP013068">
    <property type="protein sequence ID" value="BAN49453.1"/>
    <property type="molecule type" value="Genomic_DNA"/>
</dbReference>
<evidence type="ECO:0000256" key="8">
    <source>
        <dbReference type="ARBA" id="ARBA00023014"/>
    </source>
</evidence>
<evidence type="ECO:0000256" key="1">
    <source>
        <dbReference type="ARBA" id="ARBA00001966"/>
    </source>
</evidence>
<evidence type="ECO:0000256" key="4">
    <source>
        <dbReference type="ARBA" id="ARBA00012926"/>
    </source>
</evidence>
<dbReference type="eggNOG" id="COG1048">
    <property type="taxonomic scope" value="Bacteria"/>
</dbReference>
<dbReference type="InterPro" id="IPR001030">
    <property type="entry name" value="Acoase/IPM_deHydtase_lsu_aba"/>
</dbReference>
<evidence type="ECO:0000256" key="7">
    <source>
        <dbReference type="ARBA" id="ARBA00023004"/>
    </source>
</evidence>
<name>S6ATL7_METRE</name>
<comment type="cofactor">
    <cofactor evidence="1">
        <name>[4Fe-4S] cluster</name>
        <dbReference type="ChEBI" id="CHEBI:49883"/>
    </cofactor>
</comment>
<evidence type="ECO:0000256" key="5">
    <source>
        <dbReference type="ARBA" id="ARBA00022485"/>
    </source>
</evidence>
<keyword evidence="9" id="KW-0456">Lyase</keyword>
<dbReference type="SUPFAM" id="SSF53732">
    <property type="entry name" value="Aconitase iron-sulfur domain"/>
    <property type="match status" value="1"/>
</dbReference>
<comment type="catalytic activity">
    <reaction evidence="10">
        <text>citrate = D-threo-isocitrate</text>
        <dbReference type="Rhea" id="RHEA:10336"/>
        <dbReference type="ChEBI" id="CHEBI:15562"/>
        <dbReference type="ChEBI" id="CHEBI:16947"/>
        <dbReference type="EC" id="4.2.1.3"/>
    </reaction>
</comment>
<dbReference type="NCBIfam" id="NF006757">
    <property type="entry name" value="PRK09277.1"/>
    <property type="match status" value="1"/>
</dbReference>
<evidence type="ECO:0000313" key="13">
    <source>
        <dbReference type="EMBL" id="BAN49453.1"/>
    </source>
</evidence>
<keyword evidence="8" id="KW-0411">Iron-sulfur</keyword>
<feature type="domain" description="Aconitase/3-isopropylmalate dehydratase large subunit alpha/beta/alpha" evidence="11">
    <location>
        <begin position="68"/>
        <end position="543"/>
    </location>
</feature>
<evidence type="ECO:0000259" key="12">
    <source>
        <dbReference type="Pfam" id="PF00694"/>
    </source>
</evidence>
<evidence type="ECO:0000259" key="11">
    <source>
        <dbReference type="Pfam" id="PF00330"/>
    </source>
</evidence>
<reference evidence="13 14" key="1">
    <citation type="journal article" date="2013" name="Genome Announc.">
        <title>Complete Genome Sequence of the Carbazole Degrader Pseudomonas resinovorans Strain CA10 (NBRC 106553).</title>
        <authorList>
            <person name="Shintani M."/>
            <person name="Hosoyama A."/>
            <person name="Ohji S."/>
            <person name="Tsuchikane K."/>
            <person name="Takarada H."/>
            <person name="Yamazoe A."/>
            <person name="Fujita N."/>
            <person name="Nojiri H."/>
        </authorList>
    </citation>
    <scope>NUCLEOTIDE SEQUENCE [LARGE SCALE GENOMIC DNA]</scope>
    <source>
        <strain evidence="13 14">NBRC 106553</strain>
    </source>
</reference>
<dbReference type="GO" id="GO:0051539">
    <property type="term" value="F:4 iron, 4 sulfur cluster binding"/>
    <property type="evidence" value="ECO:0007669"/>
    <property type="project" value="UniProtKB-KW"/>
</dbReference>
<organism evidence="13 14">
    <name type="scientific">Metapseudomonas resinovorans NBRC 106553</name>
    <dbReference type="NCBI Taxonomy" id="1245471"/>
    <lineage>
        <taxon>Bacteria</taxon>
        <taxon>Pseudomonadati</taxon>
        <taxon>Pseudomonadota</taxon>
        <taxon>Gammaproteobacteria</taxon>
        <taxon>Pseudomonadales</taxon>
        <taxon>Pseudomonadaceae</taxon>
        <taxon>Metapseudomonas</taxon>
    </lineage>
</organism>
<dbReference type="HOGENOM" id="CLU_013476_2_1_6"/>
<dbReference type="InterPro" id="IPR000573">
    <property type="entry name" value="AconitaseA/IPMdHydase_ssu_swvl"/>
</dbReference>
<keyword evidence="6" id="KW-0479">Metal-binding</keyword>
<dbReference type="SUPFAM" id="SSF52016">
    <property type="entry name" value="LeuD/IlvD-like"/>
    <property type="match status" value="1"/>
</dbReference>
<evidence type="ECO:0000256" key="2">
    <source>
        <dbReference type="ARBA" id="ARBA00005026"/>
    </source>
</evidence>
<dbReference type="STRING" id="1245471.PCA10_37210"/>
<dbReference type="InterPro" id="IPR006249">
    <property type="entry name" value="Aconitase/IRP2"/>
</dbReference>
<dbReference type="Pfam" id="PF00694">
    <property type="entry name" value="Aconitase_C"/>
    <property type="match status" value="1"/>
</dbReference>